<comment type="caution">
    <text evidence="2">The sequence shown here is derived from an EMBL/GenBank/DDBJ whole genome shotgun (WGS) entry which is preliminary data.</text>
</comment>
<sequence length="171" mass="19699">MAYFLLLSSYSLFWGEQANVYPLSKLIQIAVRFLLAGGAFALPWLGVWWMLYGLADNGRIRCFFLHLFFAYVPLLVIFLQLDPVYYPDTMIPSSAGEMTFFVCMAMAAVLLYPFYSIGVYYFVLRPAAPPRKIYRFILLCCLFVLISLALLPLLWRMAPHFYPGLADFPSR</sequence>
<accession>A0ABX3HPW3</accession>
<feature type="transmembrane region" description="Helical" evidence="1">
    <location>
        <begin position="98"/>
        <end position="124"/>
    </location>
</feature>
<feature type="transmembrane region" description="Helical" evidence="1">
    <location>
        <begin position="136"/>
        <end position="155"/>
    </location>
</feature>
<dbReference type="EMBL" id="MPTB01000005">
    <property type="protein sequence ID" value="OMD51225.1"/>
    <property type="molecule type" value="Genomic_DNA"/>
</dbReference>
<organism evidence="2 3">
    <name type="scientific">Paenibacillus borealis</name>
    <dbReference type="NCBI Taxonomy" id="160799"/>
    <lineage>
        <taxon>Bacteria</taxon>
        <taxon>Bacillati</taxon>
        <taxon>Bacillota</taxon>
        <taxon>Bacilli</taxon>
        <taxon>Bacillales</taxon>
        <taxon>Paenibacillaceae</taxon>
        <taxon>Paenibacillus</taxon>
    </lineage>
</organism>
<evidence type="ECO:0000313" key="3">
    <source>
        <dbReference type="Proteomes" id="UP000187412"/>
    </source>
</evidence>
<feature type="transmembrane region" description="Helical" evidence="1">
    <location>
        <begin position="63"/>
        <end position="86"/>
    </location>
</feature>
<dbReference type="Proteomes" id="UP000187412">
    <property type="component" value="Unassembled WGS sequence"/>
</dbReference>
<evidence type="ECO:0000256" key="1">
    <source>
        <dbReference type="SAM" id="Phobius"/>
    </source>
</evidence>
<proteinExistence type="predicted"/>
<reference evidence="2 3" key="1">
    <citation type="submission" date="2016-10" db="EMBL/GenBank/DDBJ databases">
        <title>Paenibacillus species isolates.</title>
        <authorList>
            <person name="Beno S.M."/>
        </authorList>
    </citation>
    <scope>NUCLEOTIDE SEQUENCE [LARGE SCALE GENOMIC DNA]</scope>
    <source>
        <strain evidence="2 3">FSL H7-0744</strain>
    </source>
</reference>
<gene>
    <name evidence="2" type="ORF">BSK56_04950</name>
</gene>
<name>A0ABX3HPW3_PAEBO</name>
<protein>
    <submittedName>
        <fullName evidence="2">Uncharacterized protein</fullName>
    </submittedName>
</protein>
<keyword evidence="1" id="KW-0812">Transmembrane</keyword>
<feature type="transmembrane region" description="Helical" evidence="1">
    <location>
        <begin position="28"/>
        <end position="51"/>
    </location>
</feature>
<keyword evidence="1" id="KW-1133">Transmembrane helix</keyword>
<evidence type="ECO:0000313" key="2">
    <source>
        <dbReference type="EMBL" id="OMD51225.1"/>
    </source>
</evidence>
<keyword evidence="1" id="KW-0472">Membrane</keyword>
<keyword evidence="3" id="KW-1185">Reference proteome</keyword>